<dbReference type="InterPro" id="IPR032585">
    <property type="entry name" value="DUF4912"/>
</dbReference>
<comment type="caution">
    <text evidence="1">The sequence shown here is derived from an EMBL/GenBank/DDBJ whole genome shotgun (WGS) entry which is preliminary data.</text>
</comment>
<accession>A0A1Y4DAF9</accession>
<reference evidence="2" key="1">
    <citation type="submission" date="2017-04" db="EMBL/GenBank/DDBJ databases">
        <title>Function of individual gut microbiota members based on whole genome sequencing of pure cultures obtained from chicken caecum.</title>
        <authorList>
            <person name="Medvecky M."/>
            <person name="Cejkova D."/>
            <person name="Polansky O."/>
            <person name="Karasova D."/>
            <person name="Kubasova T."/>
            <person name="Cizek A."/>
            <person name="Rychlik I."/>
        </authorList>
    </citation>
    <scope>NUCLEOTIDE SEQUENCE [LARGE SCALE GENOMIC DNA]</scope>
    <source>
        <strain evidence="2">An273</strain>
    </source>
</reference>
<name>A0A1Y4DAF9_9BACT</name>
<organism evidence="1 2">
    <name type="scientific">Candidatus Avelusimicrobium gallicola</name>
    <dbReference type="NCBI Taxonomy" id="2562704"/>
    <lineage>
        <taxon>Bacteria</taxon>
        <taxon>Pseudomonadati</taxon>
        <taxon>Elusimicrobiota</taxon>
        <taxon>Elusimicrobia</taxon>
        <taxon>Elusimicrobiales</taxon>
        <taxon>Elusimicrobiaceae</taxon>
        <taxon>Candidatus Avelusimicrobium</taxon>
    </lineage>
</organism>
<evidence type="ECO:0000313" key="1">
    <source>
        <dbReference type="EMBL" id="OUO56214.1"/>
    </source>
</evidence>
<evidence type="ECO:0008006" key="3">
    <source>
        <dbReference type="Google" id="ProtNLM"/>
    </source>
</evidence>
<gene>
    <name evidence="1" type="ORF">B5F75_06240</name>
</gene>
<dbReference type="Pfam" id="PF16258">
    <property type="entry name" value="DUF4912"/>
    <property type="match status" value="1"/>
</dbReference>
<dbReference type="AlphaFoldDB" id="A0A1Y4DAF9"/>
<evidence type="ECO:0000313" key="2">
    <source>
        <dbReference type="Proteomes" id="UP000196368"/>
    </source>
</evidence>
<protein>
    <recommendedName>
        <fullName evidence="3">DUF4912 domain-containing protein</fullName>
    </recommendedName>
</protein>
<dbReference type="Proteomes" id="UP000196368">
    <property type="component" value="Unassembled WGS sequence"/>
</dbReference>
<sequence length="308" mass="34417">MGEKILLQTKRVRYYITMTQNLSSSALVKPLAKDVHAEADIPSGYGKTESFLLPKDPAWLFLFWEITPNTLDCIKSQYSEDVLKNARTVIRLHDVTNVQFFDGNNSVTHYDMPVIFEARSWYINAPQAGRTYLADLGYLTADGKFILVSRSNSTLLPPGKVSDIVDDKWMIVEGDFQKLLKLAGADYIGLGASELMHVLGQRWKLTELTSSGAPSSWSSFALHLDKVQPEENEDIWLQADCEIIIYGSASKNAIVSINGKEIELKEGKFSIRQHLPAGSVVDLPIKARNAKGDKTRQINIKALREQGN</sequence>
<proteinExistence type="predicted"/>
<keyword evidence="2" id="KW-1185">Reference proteome</keyword>
<dbReference type="EMBL" id="NFJD01000004">
    <property type="protein sequence ID" value="OUO56214.1"/>
    <property type="molecule type" value="Genomic_DNA"/>
</dbReference>